<dbReference type="HOGENOM" id="CLU_2737643_0_0_6"/>
<evidence type="ECO:0000313" key="1">
    <source>
        <dbReference type="EMBL" id="AGR57880.1"/>
    </source>
</evidence>
<accession>S5N5W9</accession>
<dbReference type="KEGG" id="sbz:A464_694"/>
<reference evidence="1 2" key="1">
    <citation type="submission" date="2013-07" db="EMBL/GenBank/DDBJ databases">
        <title>Genome sequence of Salmonella bongori N268-08 - a rare clinical isolate.</title>
        <authorList>
            <person name="Marti R."/>
            <person name="Hagens S."/>
            <person name="Loessner M.J."/>
            <person name="Klumpp J."/>
        </authorList>
    </citation>
    <scope>NUCLEOTIDE SEQUENCE [LARGE SCALE GENOMIC DNA]</scope>
    <source>
        <strain evidence="1 2">N268-08</strain>
    </source>
</reference>
<dbReference type="EMBL" id="CP006608">
    <property type="protein sequence ID" value="AGR57880.1"/>
    <property type="molecule type" value="Genomic_DNA"/>
</dbReference>
<dbReference type="PATRIC" id="fig|1197719.3.peg.693"/>
<proteinExistence type="predicted"/>
<protein>
    <submittedName>
        <fullName evidence="1">Uncharacterized protein</fullName>
    </submittedName>
</protein>
<dbReference type="Proteomes" id="UP000015042">
    <property type="component" value="Chromosome"/>
</dbReference>
<gene>
    <name evidence="1" type="ORF">A464_694</name>
</gene>
<organism evidence="1 2">
    <name type="scientific">Salmonella bongori N268-08</name>
    <dbReference type="NCBI Taxonomy" id="1197719"/>
    <lineage>
        <taxon>Bacteria</taxon>
        <taxon>Pseudomonadati</taxon>
        <taxon>Pseudomonadota</taxon>
        <taxon>Gammaproteobacteria</taxon>
        <taxon>Enterobacterales</taxon>
        <taxon>Enterobacteriaceae</taxon>
        <taxon>Salmonella</taxon>
    </lineage>
</organism>
<evidence type="ECO:0000313" key="2">
    <source>
        <dbReference type="Proteomes" id="UP000015042"/>
    </source>
</evidence>
<sequence>MHFDRNGLALALTDDGGKANLVYGVFYGPSFASASLMTRYSCYGCIAQPDRLFVSLLTIIQVMQSWLNSPG</sequence>
<name>S5N5W9_SALBN</name>
<dbReference type="AlphaFoldDB" id="S5N5W9"/>